<name>A0AAD8XC35_GLOAC</name>
<feature type="region of interest" description="Disordered" evidence="1">
    <location>
        <begin position="89"/>
        <end position="108"/>
    </location>
</feature>
<protein>
    <submittedName>
        <fullName evidence="2">Uncharacterized protein</fullName>
    </submittedName>
</protein>
<dbReference type="AlphaFoldDB" id="A0AAD8XC35"/>
<dbReference type="EMBL" id="JAHMHS010000109">
    <property type="protein sequence ID" value="KAK1717364.1"/>
    <property type="molecule type" value="Genomic_DNA"/>
</dbReference>
<dbReference type="RefSeq" id="XP_060360851.1">
    <property type="nucleotide sequence ID" value="XM_060515169.1"/>
</dbReference>
<dbReference type="GeneID" id="85399067"/>
<reference evidence="2" key="1">
    <citation type="submission" date="2021-12" db="EMBL/GenBank/DDBJ databases">
        <title>Comparative genomics, transcriptomics and evolutionary studies reveal genomic signatures of adaptation to plant cell wall in hemibiotrophic fungi.</title>
        <authorList>
            <consortium name="DOE Joint Genome Institute"/>
            <person name="Baroncelli R."/>
            <person name="Diaz J.F."/>
            <person name="Benocci T."/>
            <person name="Peng M."/>
            <person name="Battaglia E."/>
            <person name="Haridas S."/>
            <person name="Andreopoulos W."/>
            <person name="Labutti K."/>
            <person name="Pangilinan J."/>
            <person name="Floch G.L."/>
            <person name="Makela M.R."/>
            <person name="Henrissat B."/>
            <person name="Grigoriev I.V."/>
            <person name="Crouch J.A."/>
            <person name="De Vries R.P."/>
            <person name="Sukno S.A."/>
            <person name="Thon M.R."/>
        </authorList>
    </citation>
    <scope>NUCLEOTIDE SEQUENCE</scope>
    <source>
        <strain evidence="2">CBS 112980</strain>
    </source>
</reference>
<organism evidence="2 3">
    <name type="scientific">Glomerella acutata</name>
    <name type="common">Colletotrichum acutatum</name>
    <dbReference type="NCBI Taxonomy" id="27357"/>
    <lineage>
        <taxon>Eukaryota</taxon>
        <taxon>Fungi</taxon>
        <taxon>Dikarya</taxon>
        <taxon>Ascomycota</taxon>
        <taxon>Pezizomycotina</taxon>
        <taxon>Sordariomycetes</taxon>
        <taxon>Hypocreomycetidae</taxon>
        <taxon>Glomerellales</taxon>
        <taxon>Glomerellaceae</taxon>
        <taxon>Colletotrichum</taxon>
        <taxon>Colletotrichum acutatum species complex</taxon>
    </lineage>
</organism>
<dbReference type="Proteomes" id="UP001244207">
    <property type="component" value="Unassembled WGS sequence"/>
</dbReference>
<feature type="compositionally biased region" description="Polar residues" evidence="1">
    <location>
        <begin position="91"/>
        <end position="108"/>
    </location>
</feature>
<comment type="caution">
    <text evidence="2">The sequence shown here is derived from an EMBL/GenBank/DDBJ whole genome shotgun (WGS) entry which is preliminary data.</text>
</comment>
<evidence type="ECO:0000313" key="2">
    <source>
        <dbReference type="EMBL" id="KAK1717364.1"/>
    </source>
</evidence>
<evidence type="ECO:0000256" key="1">
    <source>
        <dbReference type="SAM" id="MobiDB-lite"/>
    </source>
</evidence>
<sequence length="108" mass="11512">MQIMFLVNREYKNPTKLPTISVTTVNRISNNSVCSDIKMQLNKLFIAAVLGFATTALAQEGKCTAKGECQENTSGVRLFCSSGSCDGKEGQSCTRNGPGSSNVANCPK</sequence>
<keyword evidence="3" id="KW-1185">Reference proteome</keyword>
<accession>A0AAD8XC35</accession>
<gene>
    <name evidence="2" type="ORF">BDZ83DRAFT_760747</name>
</gene>
<proteinExistence type="predicted"/>
<evidence type="ECO:0000313" key="3">
    <source>
        <dbReference type="Proteomes" id="UP001244207"/>
    </source>
</evidence>